<name>A0ABR7K2K6_9FIRM</name>
<sequence length="163" mass="18926">MKKIIISILIVSTSFMFIKFDNSYNIYAERLLNQPQKIEETYLNELTKIRDQIYILSSNSLKAVINKQDKTSLFKESTFINSQIRNLRIQLSEYHKTESGNIEKNPLALAFLNTLNYYSMSLSYLLCFLNTDSSSEGNKSLQSYYFSKASGDQILLWVKSQIK</sequence>
<reference evidence="1 2" key="1">
    <citation type="submission" date="2020-08" db="EMBL/GenBank/DDBJ databases">
        <authorList>
            <person name="Liu C."/>
            <person name="Sun Q."/>
        </authorList>
    </citation>
    <scope>NUCLEOTIDE SEQUENCE [LARGE SCALE GENOMIC DNA]</scope>
    <source>
        <strain evidence="1 2">NSJ-45</strain>
    </source>
</reference>
<dbReference type="RefSeq" id="WP_187005595.1">
    <property type="nucleotide sequence ID" value="NZ_JACRWD010000001.1"/>
</dbReference>
<evidence type="ECO:0000313" key="2">
    <source>
        <dbReference type="Proteomes" id="UP000611796"/>
    </source>
</evidence>
<proteinExistence type="predicted"/>
<comment type="caution">
    <text evidence="1">The sequence shown here is derived from an EMBL/GenBank/DDBJ whole genome shotgun (WGS) entry which is preliminary data.</text>
</comment>
<evidence type="ECO:0000313" key="1">
    <source>
        <dbReference type="EMBL" id="MBC6003328.1"/>
    </source>
</evidence>
<gene>
    <name evidence="1" type="ORF">H8891_05910</name>
</gene>
<organism evidence="1 2">
    <name type="scientific">Paeniclostridium hominis</name>
    <dbReference type="NCBI Taxonomy" id="2764329"/>
    <lineage>
        <taxon>Bacteria</taxon>
        <taxon>Bacillati</taxon>
        <taxon>Bacillota</taxon>
        <taxon>Clostridia</taxon>
        <taxon>Peptostreptococcales</taxon>
        <taxon>Peptostreptococcaceae</taxon>
        <taxon>Paeniclostridium</taxon>
    </lineage>
</organism>
<protein>
    <submittedName>
        <fullName evidence="1">Uncharacterized protein</fullName>
    </submittedName>
</protein>
<keyword evidence="2" id="KW-1185">Reference proteome</keyword>
<dbReference type="EMBL" id="JACRWD010000001">
    <property type="protein sequence ID" value="MBC6003328.1"/>
    <property type="molecule type" value="Genomic_DNA"/>
</dbReference>
<dbReference type="Proteomes" id="UP000611796">
    <property type="component" value="Unassembled WGS sequence"/>
</dbReference>
<accession>A0ABR7K2K6</accession>